<keyword evidence="2" id="KW-1185">Reference proteome</keyword>
<accession>A0A6P8ARV9</accession>
<reference evidence="3" key="1">
    <citation type="journal article" date="2019" name="Mol. Biol. Evol.">
        <title>Blast fungal genomes show frequent chromosomal changes, gene gains and losses, and effector gene turnover.</title>
        <authorList>
            <person name="Gomez Luciano L.B."/>
            <person name="Jason Tsai I."/>
            <person name="Chuma I."/>
            <person name="Tosa Y."/>
            <person name="Chen Y.H."/>
            <person name="Li J.Y."/>
            <person name="Li M.Y."/>
            <person name="Jade Lu M.Y."/>
            <person name="Nakayashiki H."/>
            <person name="Li W.H."/>
        </authorList>
    </citation>
    <scope>NUCLEOTIDE SEQUENCE</scope>
    <source>
        <strain evidence="3">NI907</strain>
    </source>
</reference>
<protein>
    <submittedName>
        <fullName evidence="3">Uncharacterized protein</fullName>
    </submittedName>
</protein>
<evidence type="ECO:0000313" key="2">
    <source>
        <dbReference type="Proteomes" id="UP000515153"/>
    </source>
</evidence>
<evidence type="ECO:0000256" key="1">
    <source>
        <dbReference type="SAM" id="SignalP"/>
    </source>
</evidence>
<sequence length="147" mass="15886">MRATSIVVLFNFLASGAMSMPAQADNAGALAIEARALEGATENRLDTRMLRTGSGSAAAANSPPGSPKGTKTCFISNRPAQGYLDYKDFVAQSQKFCDQLQGKSAPKSYSTEVRCIDVPRHVKNEGQVVAQLRGEHVMNLTYRCRDE</sequence>
<proteinExistence type="predicted"/>
<dbReference type="AlphaFoldDB" id="A0A6P8ARV9"/>
<feature type="signal peptide" evidence="1">
    <location>
        <begin position="1"/>
        <end position="19"/>
    </location>
</feature>
<name>A0A6P8ARV9_PYRGI</name>
<reference evidence="3" key="3">
    <citation type="submission" date="2025-08" db="UniProtKB">
        <authorList>
            <consortium name="RefSeq"/>
        </authorList>
    </citation>
    <scope>IDENTIFICATION</scope>
    <source>
        <strain evidence="3">NI907</strain>
    </source>
</reference>
<evidence type="ECO:0000313" key="3">
    <source>
        <dbReference type="RefSeq" id="XP_030977632.1"/>
    </source>
</evidence>
<dbReference type="RefSeq" id="XP_030977632.1">
    <property type="nucleotide sequence ID" value="XM_031130020.1"/>
</dbReference>
<reference evidence="3" key="2">
    <citation type="submission" date="2019-10" db="EMBL/GenBank/DDBJ databases">
        <authorList>
            <consortium name="NCBI Genome Project"/>
        </authorList>
    </citation>
    <scope>NUCLEOTIDE SEQUENCE</scope>
    <source>
        <strain evidence="3">NI907</strain>
    </source>
</reference>
<organism evidence="2 3">
    <name type="scientific">Pyricularia grisea</name>
    <name type="common">Crabgrass-specific blast fungus</name>
    <name type="synonym">Magnaporthe grisea</name>
    <dbReference type="NCBI Taxonomy" id="148305"/>
    <lineage>
        <taxon>Eukaryota</taxon>
        <taxon>Fungi</taxon>
        <taxon>Dikarya</taxon>
        <taxon>Ascomycota</taxon>
        <taxon>Pezizomycotina</taxon>
        <taxon>Sordariomycetes</taxon>
        <taxon>Sordariomycetidae</taxon>
        <taxon>Magnaporthales</taxon>
        <taxon>Pyriculariaceae</taxon>
        <taxon>Pyricularia</taxon>
    </lineage>
</organism>
<dbReference type="Proteomes" id="UP000515153">
    <property type="component" value="Unplaced"/>
</dbReference>
<keyword evidence="1" id="KW-0732">Signal</keyword>
<dbReference type="KEGG" id="pgri:PgNI_10041"/>
<gene>
    <name evidence="3" type="ORF">PgNI_10041</name>
</gene>
<dbReference type="GeneID" id="41964928"/>
<feature type="chain" id="PRO_5028163402" evidence="1">
    <location>
        <begin position="20"/>
        <end position="147"/>
    </location>
</feature>